<dbReference type="EMBL" id="CASHSV030000716">
    <property type="protein sequence ID" value="CAJ2673746.1"/>
    <property type="molecule type" value="Genomic_DNA"/>
</dbReference>
<reference evidence="1" key="1">
    <citation type="submission" date="2023-10" db="EMBL/GenBank/DDBJ databases">
        <authorList>
            <person name="Rodriguez Cubillos JULIANA M."/>
            <person name="De Vega J."/>
        </authorList>
    </citation>
    <scope>NUCLEOTIDE SEQUENCE</scope>
</reference>
<keyword evidence="2" id="KW-1185">Reference proteome</keyword>
<name>A0ACB0LW43_TRIPR</name>
<protein>
    <submittedName>
        <fullName evidence="1">Uncharacterized protein</fullName>
    </submittedName>
</protein>
<evidence type="ECO:0000313" key="2">
    <source>
        <dbReference type="Proteomes" id="UP001177021"/>
    </source>
</evidence>
<evidence type="ECO:0000313" key="1">
    <source>
        <dbReference type="EMBL" id="CAJ2673746.1"/>
    </source>
</evidence>
<dbReference type="Proteomes" id="UP001177021">
    <property type="component" value="Unassembled WGS sequence"/>
</dbReference>
<proteinExistence type="predicted"/>
<organism evidence="1 2">
    <name type="scientific">Trifolium pratense</name>
    <name type="common">Red clover</name>
    <dbReference type="NCBI Taxonomy" id="57577"/>
    <lineage>
        <taxon>Eukaryota</taxon>
        <taxon>Viridiplantae</taxon>
        <taxon>Streptophyta</taxon>
        <taxon>Embryophyta</taxon>
        <taxon>Tracheophyta</taxon>
        <taxon>Spermatophyta</taxon>
        <taxon>Magnoliopsida</taxon>
        <taxon>eudicotyledons</taxon>
        <taxon>Gunneridae</taxon>
        <taxon>Pentapetalae</taxon>
        <taxon>rosids</taxon>
        <taxon>fabids</taxon>
        <taxon>Fabales</taxon>
        <taxon>Fabaceae</taxon>
        <taxon>Papilionoideae</taxon>
        <taxon>50 kb inversion clade</taxon>
        <taxon>NPAAA clade</taxon>
        <taxon>Hologalegina</taxon>
        <taxon>IRL clade</taxon>
        <taxon>Trifolieae</taxon>
        <taxon>Trifolium</taxon>
    </lineage>
</organism>
<sequence>MKDEEMPEGIQGLFQLKSEIEPLKKSKAQEQLAKGKCDEHSVNNEFEQIPSVARYGFDLILCLCVLGV</sequence>
<gene>
    <name evidence="1" type="ORF">MILVUS5_LOCUS37167</name>
</gene>
<accession>A0ACB0LW43</accession>
<comment type="caution">
    <text evidence="1">The sequence shown here is derived from an EMBL/GenBank/DDBJ whole genome shotgun (WGS) entry which is preliminary data.</text>
</comment>